<evidence type="ECO:0000313" key="5">
    <source>
        <dbReference type="Proteomes" id="UP000572817"/>
    </source>
</evidence>
<feature type="region of interest" description="Disordered" evidence="2">
    <location>
        <begin position="636"/>
        <end position="668"/>
    </location>
</feature>
<accession>A0A8H4N578</accession>
<name>A0A8H4N578_9PEZI</name>
<keyword evidence="1" id="KW-0175">Coiled coil</keyword>
<feature type="coiled-coil region" evidence="1">
    <location>
        <begin position="131"/>
        <end position="292"/>
    </location>
</feature>
<feature type="compositionally biased region" description="Polar residues" evidence="2">
    <location>
        <begin position="21"/>
        <end position="39"/>
    </location>
</feature>
<keyword evidence="5" id="KW-1185">Reference proteome</keyword>
<proteinExistence type="predicted"/>
<dbReference type="EMBL" id="WWBZ02000062">
    <property type="protein sequence ID" value="KAF4303387.1"/>
    <property type="molecule type" value="Genomic_DNA"/>
</dbReference>
<keyword evidence="3" id="KW-0812">Transmembrane</keyword>
<comment type="caution">
    <text evidence="4">The sequence shown here is derived from an EMBL/GenBank/DDBJ whole genome shotgun (WGS) entry which is preliminary data.</text>
</comment>
<dbReference type="OrthoDB" id="10678455at2759"/>
<feature type="coiled-coil region" evidence="1">
    <location>
        <begin position="324"/>
        <end position="410"/>
    </location>
</feature>
<feature type="region of interest" description="Disordered" evidence="2">
    <location>
        <begin position="20"/>
        <end position="39"/>
    </location>
</feature>
<keyword evidence="3" id="KW-1133">Transmembrane helix</keyword>
<evidence type="ECO:0000256" key="3">
    <source>
        <dbReference type="SAM" id="Phobius"/>
    </source>
</evidence>
<evidence type="ECO:0000313" key="4">
    <source>
        <dbReference type="EMBL" id="KAF4303387.1"/>
    </source>
</evidence>
<dbReference type="Proteomes" id="UP000572817">
    <property type="component" value="Unassembled WGS sequence"/>
</dbReference>
<gene>
    <name evidence="4" type="ORF">GTA08_BOTSDO08985</name>
</gene>
<sequence length="777" mass="87521">MSSKMSITFLKFMGKIRPMNSMPTSDEATGSITGSSVKSNAHNQLSKLRGFITLSRTNSKSSRENAPSAVSDTASSTLVGSDNHIPDWMSVMDIVDTDLSGTNPSWNILGGYIERNGHYVGITESHHAEMMANAQSEHEDEVEELTAHLEEALMKMRVANRARDAGKKKVGRMQDTINGLECAASEKDQLLNEAHEEASRVEANHNKVLEAYTKELREIKQRFNALHMENNDLTHKFLCAKEGVRNLAKILDETEAACENLVQHRMRDNNEIQELKHNLNVIQQEVNRLQMRDMYCTALEQCNESLSGQVQSLSKENFVLDKKAIGLAQKVAMLEARVADLENLPAERQSDETDMKAMRKENARLVEQCHGYRVKNHQLKTKVHQKDVRITELEAANDNLFDKNSDLLDEQVDIEKLRPVAERAMQLEVQVTNLRLELNTRWLQLANDPQSGAFAEVIKKQCGQIQALEVDNTVLRATNHELTKVQEQHKGCEKEIWGANKLYELAQQVIASLRKQTNHTVDAYDKLRVAAGLQSQFPVPGLVGLNKVQLGAMFEAMCRTFGFQMTEELKEFCMQQDALTLEQAPEDKNPLPWNVEPTGFEKAVLSMVDNFGELFERLFDEKTRLFDRPLHPMIRAEEVKDEQDGDISEHDKPDRAENDDTLEQQDDSRSFVFANMKDLLSEVRTGNQLGSSASSEGKNKNEKEDVEEDMNDGFADDELSDEDTTSKEAGLPTLTIGAWSDVEDVEMVGKLVVVRPFEAVFGVVVSVIMVLGVYFGF</sequence>
<evidence type="ECO:0000256" key="2">
    <source>
        <dbReference type="SAM" id="MobiDB-lite"/>
    </source>
</evidence>
<feature type="compositionally biased region" description="Basic and acidic residues" evidence="2">
    <location>
        <begin position="647"/>
        <end position="658"/>
    </location>
</feature>
<evidence type="ECO:0000256" key="1">
    <source>
        <dbReference type="SAM" id="Coils"/>
    </source>
</evidence>
<reference evidence="4" key="1">
    <citation type="submission" date="2020-04" db="EMBL/GenBank/DDBJ databases">
        <title>Genome Assembly and Annotation of Botryosphaeria dothidea sdau 11-99, a Latent Pathogen of Apple Fruit Ring Rot in China.</title>
        <authorList>
            <person name="Yu C."/>
            <person name="Diao Y."/>
            <person name="Lu Q."/>
            <person name="Zhao J."/>
            <person name="Cui S."/>
            <person name="Peng C."/>
            <person name="He B."/>
            <person name="Liu H."/>
        </authorList>
    </citation>
    <scope>NUCLEOTIDE SEQUENCE [LARGE SCALE GENOMIC DNA]</scope>
    <source>
        <strain evidence="4">Sdau11-99</strain>
    </source>
</reference>
<feature type="compositionally biased region" description="Polar residues" evidence="2">
    <location>
        <begin position="684"/>
        <end position="695"/>
    </location>
</feature>
<feature type="region of interest" description="Disordered" evidence="2">
    <location>
        <begin position="684"/>
        <end position="726"/>
    </location>
</feature>
<dbReference type="AlphaFoldDB" id="A0A8H4N578"/>
<feature type="region of interest" description="Disordered" evidence="2">
    <location>
        <begin position="56"/>
        <end position="77"/>
    </location>
</feature>
<feature type="transmembrane region" description="Helical" evidence="3">
    <location>
        <begin position="759"/>
        <end position="776"/>
    </location>
</feature>
<feature type="compositionally biased region" description="Acidic residues" evidence="2">
    <location>
        <begin position="704"/>
        <end position="723"/>
    </location>
</feature>
<keyword evidence="3" id="KW-0472">Membrane</keyword>
<protein>
    <submittedName>
        <fullName evidence="4">Uncharacterized protein</fullName>
    </submittedName>
</protein>
<organism evidence="4 5">
    <name type="scientific">Botryosphaeria dothidea</name>
    <dbReference type="NCBI Taxonomy" id="55169"/>
    <lineage>
        <taxon>Eukaryota</taxon>
        <taxon>Fungi</taxon>
        <taxon>Dikarya</taxon>
        <taxon>Ascomycota</taxon>
        <taxon>Pezizomycotina</taxon>
        <taxon>Dothideomycetes</taxon>
        <taxon>Dothideomycetes incertae sedis</taxon>
        <taxon>Botryosphaeriales</taxon>
        <taxon>Botryosphaeriaceae</taxon>
        <taxon>Botryosphaeria</taxon>
    </lineage>
</organism>